<accession>A0A8H5BHX5</accession>
<organism evidence="2 3">
    <name type="scientific">Psilocybe cf. subviscida</name>
    <dbReference type="NCBI Taxonomy" id="2480587"/>
    <lineage>
        <taxon>Eukaryota</taxon>
        <taxon>Fungi</taxon>
        <taxon>Dikarya</taxon>
        <taxon>Basidiomycota</taxon>
        <taxon>Agaricomycotina</taxon>
        <taxon>Agaricomycetes</taxon>
        <taxon>Agaricomycetidae</taxon>
        <taxon>Agaricales</taxon>
        <taxon>Agaricineae</taxon>
        <taxon>Strophariaceae</taxon>
        <taxon>Psilocybe</taxon>
    </lineage>
</organism>
<reference evidence="2 3" key="1">
    <citation type="journal article" date="2020" name="ISME J.">
        <title>Uncovering the hidden diversity of litter-decomposition mechanisms in mushroom-forming fungi.</title>
        <authorList>
            <person name="Floudas D."/>
            <person name="Bentzer J."/>
            <person name="Ahren D."/>
            <person name="Johansson T."/>
            <person name="Persson P."/>
            <person name="Tunlid A."/>
        </authorList>
    </citation>
    <scope>NUCLEOTIDE SEQUENCE [LARGE SCALE GENOMIC DNA]</scope>
    <source>
        <strain evidence="2 3">CBS 101986</strain>
    </source>
</reference>
<dbReference type="OrthoDB" id="3364747at2759"/>
<comment type="caution">
    <text evidence="2">The sequence shown here is derived from an EMBL/GenBank/DDBJ whole genome shotgun (WGS) entry which is preliminary data.</text>
</comment>
<evidence type="ECO:0000256" key="1">
    <source>
        <dbReference type="SAM" id="MobiDB-lite"/>
    </source>
</evidence>
<feature type="compositionally biased region" description="Polar residues" evidence="1">
    <location>
        <begin position="163"/>
        <end position="175"/>
    </location>
</feature>
<evidence type="ECO:0000313" key="2">
    <source>
        <dbReference type="EMBL" id="KAF5322808.1"/>
    </source>
</evidence>
<dbReference type="EMBL" id="JAACJJ010000028">
    <property type="protein sequence ID" value="KAF5322808.1"/>
    <property type="molecule type" value="Genomic_DNA"/>
</dbReference>
<proteinExistence type="predicted"/>
<gene>
    <name evidence="2" type="ORF">D9619_001078</name>
</gene>
<dbReference type="Proteomes" id="UP000567179">
    <property type="component" value="Unassembled WGS sequence"/>
</dbReference>
<dbReference type="AlphaFoldDB" id="A0A8H5BHX5"/>
<sequence length="187" mass="21096">MSSPVHAYDHHTGVPSTDPKAVKKMEKKIEHEAKNEEKMLKTVMKDLEKTEKAEVKADTQITRAENVLEKAKTLEQKKLKKQYDAERAHENAVRDIHKAEQEVQLKIQHHEQLKQVLEHKHAKVDAATKAQEEHDRIRNAKLNALHGPEPLNETSRMIPDATASGQPGVGQSNMAPQGFEPAPIVHN</sequence>
<keyword evidence="3" id="KW-1185">Reference proteome</keyword>
<feature type="region of interest" description="Disordered" evidence="1">
    <location>
        <begin position="160"/>
        <end position="187"/>
    </location>
</feature>
<name>A0A8H5BHX5_9AGAR</name>
<feature type="region of interest" description="Disordered" evidence="1">
    <location>
        <begin position="1"/>
        <end position="21"/>
    </location>
</feature>
<evidence type="ECO:0000313" key="3">
    <source>
        <dbReference type="Proteomes" id="UP000567179"/>
    </source>
</evidence>
<protein>
    <submittedName>
        <fullName evidence="2">Uncharacterized protein</fullName>
    </submittedName>
</protein>